<dbReference type="SUPFAM" id="SSF52833">
    <property type="entry name" value="Thioredoxin-like"/>
    <property type="match status" value="1"/>
</dbReference>
<dbReference type="Pfam" id="PF14497">
    <property type="entry name" value="GST_C_3"/>
    <property type="match status" value="1"/>
</dbReference>
<evidence type="ECO:0000313" key="3">
    <source>
        <dbReference type="EMBL" id="KAJ8662494.1"/>
    </source>
</evidence>
<dbReference type="GO" id="GO:0006749">
    <property type="term" value="P:glutathione metabolic process"/>
    <property type="evidence" value="ECO:0007669"/>
    <property type="project" value="TreeGrafter"/>
</dbReference>
<dbReference type="InterPro" id="IPR050213">
    <property type="entry name" value="GST_superfamily"/>
</dbReference>
<sequence>MSSINNLKLHYIFPGYNGLGGPIRMLLEDAQVPYEWIHIDVAQTWPKTKQSWIDSGYPFDCAPMIKLENGKQYSGAQPILRFLSKSLGKYIPTNDIDLETFVETVSDYACDWFKVYGNAARNRDQKEILDKYVQEQLPMYLQRFERIYGVKQGPYAAGEEVTYSDFIVFVLASTSPSTIHLKDYPNLTKFVETMSARPSLKKVVESQDYAHTGVPL</sequence>
<dbReference type="SUPFAM" id="SSF47616">
    <property type="entry name" value="GST C-terminal domain-like"/>
    <property type="match status" value="1"/>
</dbReference>
<dbReference type="InterPro" id="IPR004045">
    <property type="entry name" value="Glutathione_S-Trfase_N"/>
</dbReference>
<dbReference type="PROSITE" id="PS50404">
    <property type="entry name" value="GST_NTER"/>
    <property type="match status" value="1"/>
</dbReference>
<proteinExistence type="predicted"/>
<reference evidence="3 4" key="1">
    <citation type="submission" date="2023-03" db="EMBL/GenBank/DDBJ databases">
        <title>Genome sequence of Lichtheimia ornata CBS 291.66.</title>
        <authorList>
            <person name="Mohabir J.T."/>
            <person name="Shea T.P."/>
            <person name="Kurbessoian T."/>
            <person name="Berby B."/>
            <person name="Fontaine J."/>
            <person name="Livny J."/>
            <person name="Gnirke A."/>
            <person name="Stajich J.E."/>
            <person name="Cuomo C.A."/>
        </authorList>
    </citation>
    <scope>NUCLEOTIDE SEQUENCE [LARGE SCALE GENOMIC DNA]</scope>
    <source>
        <strain evidence="3">CBS 291.66</strain>
    </source>
</reference>
<dbReference type="PANTHER" id="PTHR11571">
    <property type="entry name" value="GLUTATHIONE S-TRANSFERASE"/>
    <property type="match status" value="1"/>
</dbReference>
<dbReference type="PROSITE" id="PS50405">
    <property type="entry name" value="GST_CTER"/>
    <property type="match status" value="1"/>
</dbReference>
<feature type="domain" description="GST N-terminal" evidence="1">
    <location>
        <begin position="7"/>
        <end position="91"/>
    </location>
</feature>
<dbReference type="EMBL" id="JARTCD010000004">
    <property type="protein sequence ID" value="KAJ8662494.1"/>
    <property type="molecule type" value="Genomic_DNA"/>
</dbReference>
<name>A0AAD7XZ16_9FUNG</name>
<dbReference type="InterPro" id="IPR010987">
    <property type="entry name" value="Glutathione-S-Trfase_C-like"/>
</dbReference>
<dbReference type="GeneID" id="83208872"/>
<evidence type="ECO:0000259" key="1">
    <source>
        <dbReference type="PROSITE" id="PS50404"/>
    </source>
</evidence>
<evidence type="ECO:0000259" key="2">
    <source>
        <dbReference type="PROSITE" id="PS50405"/>
    </source>
</evidence>
<dbReference type="PANTHER" id="PTHR11571:SF150">
    <property type="entry name" value="GLUTATHIONE S-TRANSFERASE"/>
    <property type="match status" value="1"/>
</dbReference>
<dbReference type="GO" id="GO:0004364">
    <property type="term" value="F:glutathione transferase activity"/>
    <property type="evidence" value="ECO:0007669"/>
    <property type="project" value="TreeGrafter"/>
</dbReference>
<feature type="domain" description="GST C-terminal" evidence="2">
    <location>
        <begin position="95"/>
        <end position="216"/>
    </location>
</feature>
<keyword evidence="4" id="KW-1185">Reference proteome</keyword>
<dbReference type="Gene3D" id="3.40.30.10">
    <property type="entry name" value="Glutaredoxin"/>
    <property type="match status" value="1"/>
</dbReference>
<protein>
    <recommendedName>
        <fullName evidence="5">Glutathione S-transferase</fullName>
    </recommendedName>
</protein>
<dbReference type="InterPro" id="IPR004046">
    <property type="entry name" value="GST_C"/>
</dbReference>
<dbReference type="InterPro" id="IPR036249">
    <property type="entry name" value="Thioredoxin-like_sf"/>
</dbReference>
<accession>A0AAD7XZ16</accession>
<dbReference type="AlphaFoldDB" id="A0AAD7XZ16"/>
<dbReference type="Proteomes" id="UP001234581">
    <property type="component" value="Unassembled WGS sequence"/>
</dbReference>
<evidence type="ECO:0008006" key="5">
    <source>
        <dbReference type="Google" id="ProtNLM"/>
    </source>
</evidence>
<dbReference type="RefSeq" id="XP_058347407.1">
    <property type="nucleotide sequence ID" value="XM_058481550.1"/>
</dbReference>
<organism evidence="3 4">
    <name type="scientific">Lichtheimia ornata</name>
    <dbReference type="NCBI Taxonomy" id="688661"/>
    <lineage>
        <taxon>Eukaryota</taxon>
        <taxon>Fungi</taxon>
        <taxon>Fungi incertae sedis</taxon>
        <taxon>Mucoromycota</taxon>
        <taxon>Mucoromycotina</taxon>
        <taxon>Mucoromycetes</taxon>
        <taxon>Mucorales</taxon>
        <taxon>Lichtheimiaceae</taxon>
        <taxon>Lichtheimia</taxon>
    </lineage>
</organism>
<comment type="caution">
    <text evidence="3">The sequence shown here is derived from an EMBL/GenBank/DDBJ whole genome shotgun (WGS) entry which is preliminary data.</text>
</comment>
<dbReference type="InterPro" id="IPR036282">
    <property type="entry name" value="Glutathione-S-Trfase_C_sf"/>
</dbReference>
<dbReference type="Gene3D" id="1.20.1050.10">
    <property type="match status" value="1"/>
</dbReference>
<gene>
    <name evidence="3" type="ORF">O0I10_001454</name>
</gene>
<evidence type="ECO:0000313" key="4">
    <source>
        <dbReference type="Proteomes" id="UP001234581"/>
    </source>
</evidence>